<feature type="region of interest" description="Disordered" evidence="1">
    <location>
        <begin position="1"/>
        <end position="45"/>
    </location>
</feature>
<feature type="compositionally biased region" description="Basic and acidic residues" evidence="1">
    <location>
        <begin position="12"/>
        <end position="45"/>
    </location>
</feature>
<feature type="non-terminal residue" evidence="2">
    <location>
        <position position="240"/>
    </location>
</feature>
<sequence length="240" mass="26932">RPRPHRGRHRRHDDDRRRYAEAHGSRRGEEEHRLPPERPERPRRLFGSERRCVERLRGAPILVRTFLPPQPAPRVRQGVRALRRARLYGPQAPSRLAEVRAGRPEGRAPVRDGGGDRSAGPDPRWLRHGADRRASASDGRGAPWAATYPRPLCDGRGALRRPRFRGAPERALRDLSGAGQRPLRALLLPRPFPHLLRVGPTLRRPAVDAALHPRRGRGRWGARGGPAGDTLGEHKAVVPV</sequence>
<feature type="compositionally biased region" description="Basic and acidic residues" evidence="1">
    <location>
        <begin position="124"/>
        <end position="135"/>
    </location>
</feature>
<feature type="compositionally biased region" description="Basic and acidic residues" evidence="1">
    <location>
        <begin position="97"/>
        <end position="115"/>
    </location>
</feature>
<reference evidence="2" key="1">
    <citation type="submission" date="2020-02" db="EMBL/GenBank/DDBJ databases">
        <authorList>
            <person name="Meier V. D."/>
        </authorList>
    </citation>
    <scope>NUCLEOTIDE SEQUENCE</scope>
    <source>
        <strain evidence="2">AVDCRST_MAG82</strain>
    </source>
</reference>
<feature type="compositionally biased region" description="Basic residues" evidence="1">
    <location>
        <begin position="1"/>
        <end position="11"/>
    </location>
</feature>
<dbReference type="AlphaFoldDB" id="A0A6J4QC08"/>
<proteinExistence type="predicted"/>
<evidence type="ECO:0000313" key="2">
    <source>
        <dbReference type="EMBL" id="CAA9438658.1"/>
    </source>
</evidence>
<gene>
    <name evidence="2" type="ORF">AVDCRST_MAG82-2682</name>
</gene>
<feature type="region of interest" description="Disordered" evidence="1">
    <location>
        <begin position="93"/>
        <end position="143"/>
    </location>
</feature>
<feature type="non-terminal residue" evidence="2">
    <location>
        <position position="1"/>
    </location>
</feature>
<accession>A0A6J4QC08</accession>
<dbReference type="EMBL" id="CADCVA010000336">
    <property type="protein sequence ID" value="CAA9438658.1"/>
    <property type="molecule type" value="Genomic_DNA"/>
</dbReference>
<organism evidence="2">
    <name type="scientific">uncultured Rubrobacteraceae bacterium</name>
    <dbReference type="NCBI Taxonomy" id="349277"/>
    <lineage>
        <taxon>Bacteria</taxon>
        <taxon>Bacillati</taxon>
        <taxon>Actinomycetota</taxon>
        <taxon>Rubrobacteria</taxon>
        <taxon>Rubrobacterales</taxon>
        <taxon>Rubrobacteraceae</taxon>
        <taxon>environmental samples</taxon>
    </lineage>
</organism>
<evidence type="ECO:0000256" key="1">
    <source>
        <dbReference type="SAM" id="MobiDB-lite"/>
    </source>
</evidence>
<name>A0A6J4QC08_9ACTN</name>
<protein>
    <submittedName>
        <fullName evidence="2">Uncharacterized protein</fullName>
    </submittedName>
</protein>